<dbReference type="Pfam" id="PF00144">
    <property type="entry name" value="Beta-lactamase"/>
    <property type="match status" value="1"/>
</dbReference>
<dbReference type="InterPro" id="IPR050491">
    <property type="entry name" value="AmpC-like"/>
</dbReference>
<dbReference type="PANTHER" id="PTHR46825:SF11">
    <property type="entry name" value="PENICILLIN-BINDING PROTEIN 4"/>
    <property type="match status" value="1"/>
</dbReference>
<gene>
    <name evidence="5" type="ORF">A4H97_08185</name>
</gene>
<feature type="domain" description="Beta-lactamase-related" evidence="4">
    <location>
        <begin position="29"/>
        <end position="259"/>
    </location>
</feature>
<dbReference type="EMBL" id="LVXG01000023">
    <property type="protein sequence ID" value="OQP47460.1"/>
    <property type="molecule type" value="Genomic_DNA"/>
</dbReference>
<dbReference type="SUPFAM" id="SSF56601">
    <property type="entry name" value="beta-lactamase/transpeptidase-like"/>
    <property type="match status" value="1"/>
</dbReference>
<evidence type="ECO:0000256" key="3">
    <source>
        <dbReference type="SAM" id="SignalP"/>
    </source>
</evidence>
<dbReference type="Gene3D" id="3.40.710.10">
    <property type="entry name" value="DD-peptidase/beta-lactamase superfamily"/>
    <property type="match status" value="1"/>
</dbReference>
<dbReference type="InterPro" id="IPR001466">
    <property type="entry name" value="Beta-lactam-related"/>
</dbReference>
<evidence type="ECO:0000259" key="4">
    <source>
        <dbReference type="Pfam" id="PF00144"/>
    </source>
</evidence>
<dbReference type="Proteomes" id="UP000192610">
    <property type="component" value="Unassembled WGS sequence"/>
</dbReference>
<accession>A0A1V9EMU7</accession>
<comment type="caution">
    <text evidence="5">The sequence shown here is derived from an EMBL/GenBank/DDBJ whole genome shotgun (WGS) entry which is preliminary data.</text>
</comment>
<keyword evidence="6" id="KW-1185">Reference proteome</keyword>
<feature type="chain" id="PRO_5010719771" description="Beta-lactamase-related domain-containing protein" evidence="3">
    <location>
        <begin position="20"/>
        <end position="268"/>
    </location>
</feature>
<organism evidence="5 6">
    <name type="scientific">Niastella yeongjuensis</name>
    <dbReference type="NCBI Taxonomy" id="354355"/>
    <lineage>
        <taxon>Bacteria</taxon>
        <taxon>Pseudomonadati</taxon>
        <taxon>Bacteroidota</taxon>
        <taxon>Chitinophagia</taxon>
        <taxon>Chitinophagales</taxon>
        <taxon>Chitinophagaceae</taxon>
        <taxon>Niastella</taxon>
    </lineage>
</organism>
<dbReference type="OrthoDB" id="9793489at2"/>
<dbReference type="STRING" id="354355.SAMN05660816_01663"/>
<evidence type="ECO:0000313" key="6">
    <source>
        <dbReference type="Proteomes" id="UP000192610"/>
    </source>
</evidence>
<keyword evidence="2" id="KW-0472">Membrane</keyword>
<evidence type="ECO:0000256" key="1">
    <source>
        <dbReference type="ARBA" id="ARBA00004370"/>
    </source>
</evidence>
<sequence>MKKLVLFLLTLGSTGNINAQSKQLDELVSAHAKLNRFNGTVLVSRGNAIVYEKAFGIKNAAKGTNNDINTLFRIYSVTKTFTATVIFKLIEEKKLSLDDRLSKFYPSFPKGDSITIQHLLMHKSGIYNYTKGNDMKDQSEATFIRFLSAKPLEFPPGKGWDYSNSGYWLLGYIIQKVTGIAYEEAVKRYIFQPCKMHHSGFDFKTLKDKNKSTGYEVFTASTKKEAQDIDPPGPYAAGAIYSTVDDLYRYYKAQQAFKLISRQSLYQA</sequence>
<dbReference type="GO" id="GO:0016020">
    <property type="term" value="C:membrane"/>
    <property type="evidence" value="ECO:0007669"/>
    <property type="project" value="UniProtKB-SubCell"/>
</dbReference>
<comment type="subcellular location">
    <subcellularLocation>
        <location evidence="1">Membrane</location>
    </subcellularLocation>
</comment>
<dbReference type="InterPro" id="IPR012338">
    <property type="entry name" value="Beta-lactam/transpept-like"/>
</dbReference>
<evidence type="ECO:0000256" key="2">
    <source>
        <dbReference type="ARBA" id="ARBA00023136"/>
    </source>
</evidence>
<name>A0A1V9EMU7_9BACT</name>
<dbReference type="AlphaFoldDB" id="A0A1V9EMU7"/>
<reference evidence="6" key="1">
    <citation type="submission" date="2016-04" db="EMBL/GenBank/DDBJ databases">
        <authorList>
            <person name="Chen L."/>
            <person name="Zhuang W."/>
            <person name="Wang G."/>
        </authorList>
    </citation>
    <scope>NUCLEOTIDE SEQUENCE [LARGE SCALE GENOMIC DNA]</scope>
    <source>
        <strain evidence="6">17621</strain>
    </source>
</reference>
<evidence type="ECO:0000313" key="5">
    <source>
        <dbReference type="EMBL" id="OQP47460.1"/>
    </source>
</evidence>
<dbReference type="PANTHER" id="PTHR46825">
    <property type="entry name" value="D-ALANYL-D-ALANINE-CARBOXYPEPTIDASE/ENDOPEPTIDASE AMPH"/>
    <property type="match status" value="1"/>
</dbReference>
<keyword evidence="3" id="KW-0732">Signal</keyword>
<proteinExistence type="predicted"/>
<protein>
    <recommendedName>
        <fullName evidence="4">Beta-lactamase-related domain-containing protein</fullName>
    </recommendedName>
</protein>
<feature type="signal peptide" evidence="3">
    <location>
        <begin position="1"/>
        <end position="19"/>
    </location>
</feature>